<dbReference type="PANTHER" id="PTHR33988:SF3">
    <property type="entry name" value="ENDORIBONUCLEASE TOXIN CHPB-RELATED"/>
    <property type="match status" value="1"/>
</dbReference>
<dbReference type="InterPro" id="IPR003477">
    <property type="entry name" value="PemK-like"/>
</dbReference>
<dbReference type="SUPFAM" id="SSF50118">
    <property type="entry name" value="Cell growth inhibitor/plasmid maintenance toxic component"/>
    <property type="match status" value="1"/>
</dbReference>
<protein>
    <submittedName>
        <fullName evidence="1">Programmed cell death toxin</fullName>
    </submittedName>
</protein>
<name>A0A1B7JJP7_9GAMM</name>
<evidence type="ECO:0000313" key="2">
    <source>
        <dbReference type="Proteomes" id="UP000078224"/>
    </source>
</evidence>
<comment type="caution">
    <text evidence="1">The sequence shown here is derived from an EMBL/GenBank/DDBJ whole genome shotgun (WGS) entry which is preliminary data.</text>
</comment>
<accession>A0A1B7JJP7</accession>
<evidence type="ECO:0000313" key="1">
    <source>
        <dbReference type="EMBL" id="OAT48072.1"/>
    </source>
</evidence>
<dbReference type="RefSeq" id="WP_068445292.1">
    <property type="nucleotide sequence ID" value="NZ_LXEW01000048.1"/>
</dbReference>
<dbReference type="GO" id="GO:0006402">
    <property type="term" value="P:mRNA catabolic process"/>
    <property type="evidence" value="ECO:0007669"/>
    <property type="project" value="TreeGrafter"/>
</dbReference>
<dbReference type="Pfam" id="PF02452">
    <property type="entry name" value="PemK_toxin"/>
    <property type="match status" value="1"/>
</dbReference>
<proteinExistence type="predicted"/>
<dbReference type="PANTHER" id="PTHR33988">
    <property type="entry name" value="ENDORIBONUCLEASE MAZF-RELATED"/>
    <property type="match status" value="1"/>
</dbReference>
<dbReference type="InterPro" id="IPR011067">
    <property type="entry name" value="Plasmid_toxin/cell-grow_inhib"/>
</dbReference>
<dbReference type="GO" id="GO:0003677">
    <property type="term" value="F:DNA binding"/>
    <property type="evidence" value="ECO:0007669"/>
    <property type="project" value="InterPro"/>
</dbReference>
<dbReference type="OrthoDB" id="9808744at2"/>
<dbReference type="PATRIC" id="fig|1354272.4.peg.3582"/>
<dbReference type="AlphaFoldDB" id="A0A1B7JJP7"/>
<organism evidence="1 2">
    <name type="scientific">Providencia heimbachae ATCC 35613</name>
    <dbReference type="NCBI Taxonomy" id="1354272"/>
    <lineage>
        <taxon>Bacteria</taxon>
        <taxon>Pseudomonadati</taxon>
        <taxon>Pseudomonadota</taxon>
        <taxon>Gammaproteobacteria</taxon>
        <taxon>Enterobacterales</taxon>
        <taxon>Morganellaceae</taxon>
        <taxon>Providencia</taxon>
    </lineage>
</organism>
<gene>
    <name evidence="1" type="ORF">M998_3499</name>
</gene>
<dbReference type="Gene3D" id="2.30.30.110">
    <property type="match status" value="1"/>
</dbReference>
<keyword evidence="2" id="KW-1185">Reference proteome</keyword>
<dbReference type="EMBL" id="LXEW01000048">
    <property type="protein sequence ID" value="OAT48072.1"/>
    <property type="molecule type" value="Genomic_DNA"/>
</dbReference>
<reference evidence="1 2" key="1">
    <citation type="submission" date="2016-04" db="EMBL/GenBank/DDBJ databases">
        <title>ATOL: Assembling a taxonomically balanced genome-scale reconstruction of the evolutionary history of the Enterobacteriaceae.</title>
        <authorList>
            <person name="Plunkett G.III."/>
            <person name="Neeno-Eckwall E.C."/>
            <person name="Glasner J.D."/>
            <person name="Perna N.T."/>
        </authorList>
    </citation>
    <scope>NUCLEOTIDE SEQUENCE [LARGE SCALE GENOMIC DNA]</scope>
    <source>
        <strain evidence="1 2">ATCC 35613</strain>
    </source>
</reference>
<dbReference type="GO" id="GO:0016075">
    <property type="term" value="P:rRNA catabolic process"/>
    <property type="evidence" value="ECO:0007669"/>
    <property type="project" value="TreeGrafter"/>
</dbReference>
<sequence length="121" mass="13125">MAKVKKPHKGQIWHINGDPVSGKEFKGPHYYLVITDSQLNQALGTVLCAPITSGGNASRAQSVTVYLDGSSTDTGKITGCVLCYQLRSLDLVTRKATYSATLEENIFEEVLGKIVDIIDPQ</sequence>
<dbReference type="Proteomes" id="UP000078224">
    <property type="component" value="Unassembled WGS sequence"/>
</dbReference>
<dbReference type="GO" id="GO:0004521">
    <property type="term" value="F:RNA endonuclease activity"/>
    <property type="evidence" value="ECO:0007669"/>
    <property type="project" value="TreeGrafter"/>
</dbReference>